<evidence type="ECO:0000313" key="2">
    <source>
        <dbReference type="EMBL" id="ANS52016.1"/>
    </source>
</evidence>
<reference evidence="2 3" key="1">
    <citation type="submission" date="2016-04" db="EMBL/GenBank/DDBJ databases">
        <title>High quality genome of the nematocidal Bacillus thuringiensis MYBT18246.</title>
        <authorList>
            <person name="Hollensteiner J."/>
            <person name="Poehlein A."/>
            <person name="Sproeer C."/>
            <person name="Bunk B."/>
            <person name="Rosenstiel P."/>
            <person name="Schulenburg H."/>
            <person name="Liesegang H."/>
        </authorList>
    </citation>
    <scope>NUCLEOTIDE SEQUENCE [LARGE SCALE GENOMIC DNA]</scope>
    <source>
        <strain evidence="2 3">MYBT18246</strain>
        <plasmid evidence="2 3">p120510</plasmid>
    </source>
</reference>
<accession>A0A9W3SIW4</accession>
<dbReference type="Gene3D" id="2.80.10.50">
    <property type="match status" value="1"/>
</dbReference>
<dbReference type="Proteomes" id="UP000092743">
    <property type="component" value="Plasmid p120510"/>
</dbReference>
<dbReference type="GO" id="GO:0004866">
    <property type="term" value="F:endopeptidase inhibitor activity"/>
    <property type="evidence" value="ECO:0007669"/>
    <property type="project" value="InterPro"/>
</dbReference>
<organism evidence="2 3">
    <name type="scientific">Bacillus thuringiensis</name>
    <dbReference type="NCBI Taxonomy" id="1428"/>
    <lineage>
        <taxon>Bacteria</taxon>
        <taxon>Bacillati</taxon>
        <taxon>Bacillota</taxon>
        <taxon>Bacilli</taxon>
        <taxon>Bacillales</taxon>
        <taxon>Bacillaceae</taxon>
        <taxon>Bacillus</taxon>
        <taxon>Bacillus cereus group</taxon>
    </lineage>
</organism>
<dbReference type="AlphaFoldDB" id="A0A9W3SIW4"/>
<dbReference type="Pfam" id="PF00197">
    <property type="entry name" value="Kunitz_legume"/>
    <property type="match status" value="1"/>
</dbReference>
<keyword evidence="2" id="KW-0614">Plasmid</keyword>
<proteinExistence type="predicted"/>
<evidence type="ECO:0000256" key="1">
    <source>
        <dbReference type="SAM" id="SignalP"/>
    </source>
</evidence>
<feature type="chain" id="PRO_5040934305" evidence="1">
    <location>
        <begin position="25"/>
        <end position="213"/>
    </location>
</feature>
<geneLocation type="plasmid" evidence="2 3">
    <name>p120510</name>
</geneLocation>
<evidence type="ECO:0000313" key="3">
    <source>
        <dbReference type="Proteomes" id="UP000092743"/>
    </source>
</evidence>
<dbReference type="RefSeq" id="WP_065486624.1">
    <property type="nucleotide sequence ID" value="NZ_CP015353.1"/>
</dbReference>
<dbReference type="InterPro" id="IPR011065">
    <property type="entry name" value="Kunitz_inhibitor_STI-like_sf"/>
</dbReference>
<dbReference type="EMBL" id="CP015353">
    <property type="protein sequence ID" value="ANS52016.1"/>
    <property type="molecule type" value="Genomic_DNA"/>
</dbReference>
<name>A0A9W3SIW4_BACTU</name>
<gene>
    <name evidence="2" type="ORF">BT246_67240</name>
</gene>
<protein>
    <submittedName>
        <fullName evidence="2">Uncharacterized protein</fullName>
    </submittedName>
</protein>
<keyword evidence="1" id="KW-0732">Signal</keyword>
<dbReference type="InterPro" id="IPR002160">
    <property type="entry name" value="Prot_inh_Kunz-lg"/>
</dbReference>
<dbReference type="SUPFAM" id="SSF50386">
    <property type="entry name" value="STI-like"/>
    <property type="match status" value="1"/>
</dbReference>
<feature type="signal peptide" evidence="1">
    <location>
        <begin position="1"/>
        <end position="24"/>
    </location>
</feature>
<sequence>MKKILAGVLTLVITAASLPVTALAADHSDPVTKNGERLKYNTPYYVKDKNLLDKGGVTFEPWGFLGDFVLLADSVMDNGTPIIFEHRDGRDGFIESTDEIRIKFTKANKPDMNYWAYDPLLNSIYLNYSNRADHIIYGSSEDNSIGIGRFRNVLDLSNINWMKYFFDEYKIKNAEKAWMESINYRYVYDRGNGRFRLPLDDKQTPFEVMEASE</sequence>